<dbReference type="PATRIC" id="fig|329854.7.peg.662"/>
<dbReference type="PANTHER" id="PTHR23416:SF23">
    <property type="entry name" value="ACETYLTRANSFERASE C18B11.09C-RELATED"/>
    <property type="match status" value="1"/>
</dbReference>
<dbReference type="Proteomes" id="UP000070319">
    <property type="component" value="Unassembled WGS sequence"/>
</dbReference>
<evidence type="ECO:0000256" key="2">
    <source>
        <dbReference type="ARBA" id="ARBA00022679"/>
    </source>
</evidence>
<accession>A0A139LTG0</accession>
<dbReference type="CDD" id="cd04647">
    <property type="entry name" value="LbH_MAT_like"/>
    <property type="match status" value="1"/>
</dbReference>
<name>A0A139LTG0_9BACE</name>
<evidence type="ECO:0000256" key="1">
    <source>
        <dbReference type="ARBA" id="ARBA00007274"/>
    </source>
</evidence>
<evidence type="ECO:0000313" key="4">
    <source>
        <dbReference type="Proteomes" id="UP000070319"/>
    </source>
</evidence>
<evidence type="ECO:0000313" key="3">
    <source>
        <dbReference type="EMBL" id="KXT54738.1"/>
    </source>
</evidence>
<protein>
    <submittedName>
        <fullName evidence="3">Maltose O-acetyltransferase domain protein</fullName>
    </submittedName>
</protein>
<proteinExistence type="inferred from homology"/>
<dbReference type="Gene3D" id="2.160.10.10">
    <property type="entry name" value="Hexapeptide repeat proteins"/>
    <property type="match status" value="1"/>
</dbReference>
<dbReference type="RefSeq" id="WP_082787990.1">
    <property type="nucleotide sequence ID" value="NZ_KQ968678.1"/>
</dbReference>
<dbReference type="GO" id="GO:0005829">
    <property type="term" value="C:cytosol"/>
    <property type="evidence" value="ECO:0007669"/>
    <property type="project" value="TreeGrafter"/>
</dbReference>
<dbReference type="EMBL" id="LTDF01000043">
    <property type="protein sequence ID" value="KXT54738.1"/>
    <property type="molecule type" value="Genomic_DNA"/>
</dbReference>
<dbReference type="Pfam" id="PF00132">
    <property type="entry name" value="Hexapep"/>
    <property type="match status" value="1"/>
</dbReference>
<dbReference type="SUPFAM" id="SSF51161">
    <property type="entry name" value="Trimeric LpxA-like enzymes"/>
    <property type="match status" value="1"/>
</dbReference>
<comment type="caution">
    <text evidence="3">The sequence shown here is derived from an EMBL/GenBank/DDBJ whole genome shotgun (WGS) entry which is preliminary data.</text>
</comment>
<reference evidence="3 4" key="1">
    <citation type="submission" date="2016-02" db="EMBL/GenBank/DDBJ databases">
        <authorList>
            <person name="Wen L."/>
            <person name="He K."/>
            <person name="Yang H."/>
        </authorList>
    </citation>
    <scope>NUCLEOTIDE SEQUENCE [LARGE SCALE GENOMIC DNA]</scope>
    <source>
        <strain evidence="3 4">KLE1704</strain>
    </source>
</reference>
<keyword evidence="2 3" id="KW-0808">Transferase</keyword>
<dbReference type="AlphaFoldDB" id="A0A139LTG0"/>
<dbReference type="InterPro" id="IPR051159">
    <property type="entry name" value="Hexapeptide_acetyltransf"/>
</dbReference>
<organism evidence="3">
    <name type="scientific">Bacteroides intestinalis</name>
    <dbReference type="NCBI Taxonomy" id="329854"/>
    <lineage>
        <taxon>Bacteria</taxon>
        <taxon>Pseudomonadati</taxon>
        <taxon>Bacteroidota</taxon>
        <taxon>Bacteroidia</taxon>
        <taxon>Bacteroidales</taxon>
        <taxon>Bacteroidaceae</taxon>
        <taxon>Bacteroides</taxon>
    </lineage>
</organism>
<dbReference type="InterPro" id="IPR011004">
    <property type="entry name" value="Trimer_LpxA-like_sf"/>
</dbReference>
<comment type="similarity">
    <text evidence="1">Belongs to the transferase hexapeptide repeat family.</text>
</comment>
<gene>
    <name evidence="3" type="ORF">HMPREF2531_00660</name>
</gene>
<dbReference type="PANTHER" id="PTHR23416">
    <property type="entry name" value="SIALIC ACID SYNTHASE-RELATED"/>
    <property type="match status" value="1"/>
</dbReference>
<dbReference type="InterPro" id="IPR001451">
    <property type="entry name" value="Hexapep"/>
</dbReference>
<sequence>MLWKKSFYELILNELTPVLFSRHLRRLVYTRLYGVKMGKDVYMYRHIELRAPQKLIIKGKNSIGKHVILDARKGLCIEEGCVIASHVLIWTLHHDYNSDDFRGAGAPVVLGSYSWICSRAIILPGVNIGRGAIVASGAVVTKDVPPYAIVGGVPAKIISYREKKDYQYNPRNPYHFI</sequence>
<dbReference type="GO" id="GO:0008374">
    <property type="term" value="F:O-acyltransferase activity"/>
    <property type="evidence" value="ECO:0007669"/>
    <property type="project" value="TreeGrafter"/>
</dbReference>